<reference evidence="1 2" key="1">
    <citation type="submission" date="2023-01" db="EMBL/GenBank/DDBJ databases">
        <title>Analysis of 21 Apiospora genomes using comparative genomics revels a genus with tremendous synthesis potential of carbohydrate active enzymes and secondary metabolites.</title>
        <authorList>
            <person name="Sorensen T."/>
        </authorList>
    </citation>
    <scope>NUCLEOTIDE SEQUENCE [LARGE SCALE GENOMIC DNA]</scope>
    <source>
        <strain evidence="1 2">CBS 83171</strain>
    </source>
</reference>
<keyword evidence="2" id="KW-1185">Reference proteome</keyword>
<organism evidence="1 2">
    <name type="scientific">Apiospora saccharicola</name>
    <dbReference type="NCBI Taxonomy" id="335842"/>
    <lineage>
        <taxon>Eukaryota</taxon>
        <taxon>Fungi</taxon>
        <taxon>Dikarya</taxon>
        <taxon>Ascomycota</taxon>
        <taxon>Pezizomycotina</taxon>
        <taxon>Sordariomycetes</taxon>
        <taxon>Xylariomycetidae</taxon>
        <taxon>Amphisphaeriales</taxon>
        <taxon>Apiosporaceae</taxon>
        <taxon>Apiospora</taxon>
    </lineage>
</organism>
<accession>A0ABR1VMF2</accession>
<evidence type="ECO:0000313" key="2">
    <source>
        <dbReference type="Proteomes" id="UP001446871"/>
    </source>
</evidence>
<proteinExistence type="predicted"/>
<dbReference type="EMBL" id="JAQQWM010000003">
    <property type="protein sequence ID" value="KAK8072383.1"/>
    <property type="molecule type" value="Genomic_DNA"/>
</dbReference>
<comment type="caution">
    <text evidence="1">The sequence shown here is derived from an EMBL/GenBank/DDBJ whole genome shotgun (WGS) entry which is preliminary data.</text>
</comment>
<sequence>MENSSSRVEFDAMYAEERQEASVKLSNEGFSEKDFKGKQTQIKEAFEEFDKFLREHEDAQEDIKLYLTGRSVKEDIRYLGFPKWVDPTNHFAVYLPEDGLVSDDKAIIIGNRQSFDIAQYPGNSSPAGMSMIHLLGLSRQSIYNGVTLTAKNVDIIDDIIKLFKSNWTQPEFRMQVLEHQRNAITVRYDKAPGNGVPQDEADAGHELALKHHKELAERIHYLREEDFQFGLHLYPDQSVPHFHMHIIAMPDDMRQYSCRKHDVKTKDAEEVRDYIRVHRATKSA</sequence>
<dbReference type="Gene3D" id="3.30.428.10">
    <property type="entry name" value="HIT-like"/>
    <property type="match status" value="1"/>
</dbReference>
<dbReference type="InterPro" id="IPR036265">
    <property type="entry name" value="HIT-like_sf"/>
</dbReference>
<gene>
    <name evidence="1" type="ORF">PG996_005731</name>
</gene>
<evidence type="ECO:0000313" key="1">
    <source>
        <dbReference type="EMBL" id="KAK8072383.1"/>
    </source>
</evidence>
<name>A0ABR1VMF2_9PEZI</name>
<dbReference type="Proteomes" id="UP001446871">
    <property type="component" value="Unassembled WGS sequence"/>
</dbReference>
<evidence type="ECO:0008006" key="3">
    <source>
        <dbReference type="Google" id="ProtNLM"/>
    </source>
</evidence>
<protein>
    <recommendedName>
        <fullName evidence="3">HIT domain-containing protein</fullName>
    </recommendedName>
</protein>
<dbReference type="SUPFAM" id="SSF54197">
    <property type="entry name" value="HIT-like"/>
    <property type="match status" value="1"/>
</dbReference>